<evidence type="ECO:0000313" key="1">
    <source>
        <dbReference type="EMBL" id="GAQ86691.1"/>
    </source>
</evidence>
<protein>
    <submittedName>
        <fullName evidence="1">Uncharacterized protein</fullName>
    </submittedName>
</protein>
<sequence>MEMPSSFGNAGGTKTKVLSATRTMECPSPCHVVVYFITTLAWENLLDLYQSIHWTNLNLGFGKFLSLRLRRLFRLLGRKWIWTVQHSTQRSYLVVLH</sequence>
<keyword evidence="2" id="KW-1185">Reference proteome</keyword>
<accession>A0A1Y1IC69</accession>
<gene>
    <name evidence="1" type="ORF">KFL_003050030</name>
</gene>
<evidence type="ECO:0000313" key="2">
    <source>
        <dbReference type="Proteomes" id="UP000054558"/>
    </source>
</evidence>
<reference evidence="1 2" key="1">
    <citation type="journal article" date="2014" name="Nat. Commun.">
        <title>Klebsormidium flaccidum genome reveals primary factors for plant terrestrial adaptation.</title>
        <authorList>
            <person name="Hori K."/>
            <person name="Maruyama F."/>
            <person name="Fujisawa T."/>
            <person name="Togashi T."/>
            <person name="Yamamoto N."/>
            <person name="Seo M."/>
            <person name="Sato S."/>
            <person name="Yamada T."/>
            <person name="Mori H."/>
            <person name="Tajima N."/>
            <person name="Moriyama T."/>
            <person name="Ikeuchi M."/>
            <person name="Watanabe M."/>
            <person name="Wada H."/>
            <person name="Kobayashi K."/>
            <person name="Saito M."/>
            <person name="Masuda T."/>
            <person name="Sasaki-Sekimoto Y."/>
            <person name="Mashiguchi K."/>
            <person name="Awai K."/>
            <person name="Shimojima M."/>
            <person name="Masuda S."/>
            <person name="Iwai M."/>
            <person name="Nobusawa T."/>
            <person name="Narise T."/>
            <person name="Kondo S."/>
            <person name="Saito H."/>
            <person name="Sato R."/>
            <person name="Murakawa M."/>
            <person name="Ihara Y."/>
            <person name="Oshima-Yamada Y."/>
            <person name="Ohtaka K."/>
            <person name="Satoh M."/>
            <person name="Sonobe K."/>
            <person name="Ishii M."/>
            <person name="Ohtani R."/>
            <person name="Kanamori-Sato M."/>
            <person name="Honoki R."/>
            <person name="Miyazaki D."/>
            <person name="Mochizuki H."/>
            <person name="Umetsu J."/>
            <person name="Higashi K."/>
            <person name="Shibata D."/>
            <person name="Kamiya Y."/>
            <person name="Sato N."/>
            <person name="Nakamura Y."/>
            <person name="Tabata S."/>
            <person name="Ida S."/>
            <person name="Kurokawa K."/>
            <person name="Ohta H."/>
        </authorList>
    </citation>
    <scope>NUCLEOTIDE SEQUENCE [LARGE SCALE GENOMIC DNA]</scope>
    <source>
        <strain evidence="1 2">NIES-2285</strain>
    </source>
</reference>
<organism evidence="1 2">
    <name type="scientific">Klebsormidium nitens</name>
    <name type="common">Green alga</name>
    <name type="synonym">Ulothrix nitens</name>
    <dbReference type="NCBI Taxonomy" id="105231"/>
    <lineage>
        <taxon>Eukaryota</taxon>
        <taxon>Viridiplantae</taxon>
        <taxon>Streptophyta</taxon>
        <taxon>Klebsormidiophyceae</taxon>
        <taxon>Klebsormidiales</taxon>
        <taxon>Klebsormidiaceae</taxon>
        <taxon>Klebsormidium</taxon>
    </lineage>
</organism>
<name>A0A1Y1IC69_KLENI</name>
<dbReference type="AlphaFoldDB" id="A0A1Y1IC69"/>
<dbReference type="EMBL" id="DF237254">
    <property type="protein sequence ID" value="GAQ86691.1"/>
    <property type="molecule type" value="Genomic_DNA"/>
</dbReference>
<dbReference type="Proteomes" id="UP000054558">
    <property type="component" value="Unassembled WGS sequence"/>
</dbReference>
<proteinExistence type="predicted"/>